<comment type="similarity">
    <text evidence="1">Belongs to the DprA/Smf family.</text>
</comment>
<dbReference type="GO" id="GO:0009294">
    <property type="term" value="P:DNA-mediated transformation"/>
    <property type="evidence" value="ECO:0007669"/>
    <property type="project" value="InterPro"/>
</dbReference>
<dbReference type="Pfam" id="PF02481">
    <property type="entry name" value="DNA_processg_A"/>
    <property type="match status" value="1"/>
</dbReference>
<dbReference type="AlphaFoldDB" id="A0A6N9Z4K7"/>
<dbReference type="RefSeq" id="WP_163231083.1">
    <property type="nucleotide sequence ID" value="NZ_WHZW01000011.1"/>
</dbReference>
<evidence type="ECO:0000259" key="3">
    <source>
        <dbReference type="Pfam" id="PF02481"/>
    </source>
</evidence>
<dbReference type="InterPro" id="IPR057666">
    <property type="entry name" value="DrpA_SLOG"/>
</dbReference>
<sequence>MNGDGRAAYAMPDAETLARATLTFCLNDADAIMYATIRGVGDARSTLRLLLESRPASSDGGGPARAKLDEAFVNGLVRWGRHADGRSMDVFHRALARWHERLDHLPTLDADSLAEWFTMNGAQWIIGPSNPFWPHQLDDLSIRKDWAAPLCLWGIGDPAALVSCPKPVAVVGSRGVNDYGRALARRVGERAASAGHLVVSGGAMGADAAAHWGALGALVSARGHEPAGRTVAVFAGGLNRIGPRCNQRLFERIVDGSGALISELCPDTIPEGRRFLLRNRIIAALASTVVVTQARLRSGALNTANWAVELGREVYAAPGDAGAPYNAGCNRMIHDHQAILLMSGDETDEICHPPHSPVSVTGEIPAADARRSPPVSSQATDATGDIASAHDTGHESDDARMDDKRRQAVCTAIRRCRRRGIPATVDAIADALDDAGLGELLALLGRMELDGIIRLDQGTVTFRRTDDGQSRLHHAPTTRP</sequence>
<feature type="region of interest" description="Disordered" evidence="2">
    <location>
        <begin position="357"/>
        <end position="403"/>
    </location>
</feature>
<evidence type="ECO:0000256" key="1">
    <source>
        <dbReference type="ARBA" id="ARBA00006525"/>
    </source>
</evidence>
<dbReference type="Proteomes" id="UP000469194">
    <property type="component" value="Unassembled WGS sequence"/>
</dbReference>
<keyword evidence="5" id="KW-1185">Reference proteome</keyword>
<dbReference type="InterPro" id="IPR003488">
    <property type="entry name" value="DprA"/>
</dbReference>
<evidence type="ECO:0000313" key="5">
    <source>
        <dbReference type="Proteomes" id="UP000469194"/>
    </source>
</evidence>
<gene>
    <name evidence="4" type="ORF">GFD25_06395</name>
</gene>
<dbReference type="PANTHER" id="PTHR43022">
    <property type="entry name" value="PROTEIN SMF"/>
    <property type="match status" value="1"/>
</dbReference>
<reference evidence="4 5" key="1">
    <citation type="submission" date="2019-10" db="EMBL/GenBank/DDBJ databases">
        <title>Bifidobacterium from non-human primates.</title>
        <authorList>
            <person name="Modesto M."/>
        </authorList>
    </citation>
    <scope>NUCLEOTIDE SEQUENCE [LARGE SCALE GENOMIC DNA]</scope>
    <source>
        <strain evidence="4 5">TRE17</strain>
    </source>
</reference>
<organism evidence="4 5">
    <name type="scientific">Bifidobacterium aerophilum</name>
    <dbReference type="NCBI Taxonomy" id="1798155"/>
    <lineage>
        <taxon>Bacteria</taxon>
        <taxon>Bacillati</taxon>
        <taxon>Actinomycetota</taxon>
        <taxon>Actinomycetes</taxon>
        <taxon>Bifidobacteriales</taxon>
        <taxon>Bifidobacteriaceae</taxon>
        <taxon>Bifidobacterium</taxon>
    </lineage>
</organism>
<dbReference type="EMBL" id="WHZW01000011">
    <property type="protein sequence ID" value="NEG89619.1"/>
    <property type="molecule type" value="Genomic_DNA"/>
</dbReference>
<comment type="caution">
    <text evidence="4">The sequence shown here is derived from an EMBL/GenBank/DDBJ whole genome shotgun (WGS) entry which is preliminary data.</text>
</comment>
<dbReference type="PANTHER" id="PTHR43022:SF1">
    <property type="entry name" value="PROTEIN SMF"/>
    <property type="match status" value="1"/>
</dbReference>
<name>A0A6N9Z4K7_9BIFI</name>
<accession>A0A6N9Z4K7</accession>
<evidence type="ECO:0000313" key="4">
    <source>
        <dbReference type="EMBL" id="NEG89619.1"/>
    </source>
</evidence>
<feature type="compositionally biased region" description="Basic and acidic residues" evidence="2">
    <location>
        <begin position="391"/>
        <end position="403"/>
    </location>
</feature>
<feature type="domain" description="Smf/DprA SLOG" evidence="3">
    <location>
        <begin position="126"/>
        <end position="346"/>
    </location>
</feature>
<proteinExistence type="inferred from homology"/>
<protein>
    <submittedName>
        <fullName evidence="4">DNA processing protein DprA</fullName>
    </submittedName>
</protein>
<dbReference type="SUPFAM" id="SSF102405">
    <property type="entry name" value="MCP/YpsA-like"/>
    <property type="match status" value="1"/>
</dbReference>
<evidence type="ECO:0000256" key="2">
    <source>
        <dbReference type="SAM" id="MobiDB-lite"/>
    </source>
</evidence>
<dbReference type="Gene3D" id="3.40.50.450">
    <property type="match status" value="1"/>
</dbReference>